<feature type="transmembrane region" description="Helical" evidence="1">
    <location>
        <begin position="25"/>
        <end position="46"/>
    </location>
</feature>
<protein>
    <submittedName>
        <fullName evidence="2">Uncharacterized protein</fullName>
    </submittedName>
</protein>
<keyword evidence="3" id="KW-1185">Reference proteome</keyword>
<reference evidence="2" key="2">
    <citation type="submission" date="2020-09" db="EMBL/GenBank/DDBJ databases">
        <authorList>
            <person name="Sun Q."/>
            <person name="Zhou Y."/>
        </authorList>
    </citation>
    <scope>NUCLEOTIDE SEQUENCE</scope>
    <source>
        <strain evidence="2">CGMCC 1.12698</strain>
    </source>
</reference>
<keyword evidence="1" id="KW-0472">Membrane</keyword>
<keyword evidence="1" id="KW-0812">Transmembrane</keyword>
<comment type="caution">
    <text evidence="2">The sequence shown here is derived from an EMBL/GenBank/DDBJ whole genome shotgun (WGS) entry which is preliminary data.</text>
</comment>
<proteinExistence type="predicted"/>
<dbReference type="AlphaFoldDB" id="A0A917ARG9"/>
<feature type="transmembrane region" description="Helical" evidence="1">
    <location>
        <begin position="58"/>
        <end position="76"/>
    </location>
</feature>
<evidence type="ECO:0000313" key="2">
    <source>
        <dbReference type="EMBL" id="GGE70269.1"/>
    </source>
</evidence>
<accession>A0A917ARG9</accession>
<evidence type="ECO:0000256" key="1">
    <source>
        <dbReference type="SAM" id="Phobius"/>
    </source>
</evidence>
<dbReference type="EMBL" id="BMFK01000001">
    <property type="protein sequence ID" value="GGE70269.1"/>
    <property type="molecule type" value="Genomic_DNA"/>
</dbReference>
<evidence type="ECO:0000313" key="3">
    <source>
        <dbReference type="Proteomes" id="UP000605259"/>
    </source>
</evidence>
<dbReference type="Proteomes" id="UP000605259">
    <property type="component" value="Unassembled WGS sequence"/>
</dbReference>
<organism evidence="2 3">
    <name type="scientific">Priestia taiwanensis</name>
    <dbReference type="NCBI Taxonomy" id="1347902"/>
    <lineage>
        <taxon>Bacteria</taxon>
        <taxon>Bacillati</taxon>
        <taxon>Bacillota</taxon>
        <taxon>Bacilli</taxon>
        <taxon>Bacillales</taxon>
        <taxon>Bacillaceae</taxon>
        <taxon>Priestia</taxon>
    </lineage>
</organism>
<keyword evidence="1" id="KW-1133">Transmembrane helix</keyword>
<name>A0A917ARG9_9BACI</name>
<reference evidence="2" key="1">
    <citation type="journal article" date="2014" name="Int. J. Syst. Evol. Microbiol.">
        <title>Complete genome sequence of Corynebacterium casei LMG S-19264T (=DSM 44701T), isolated from a smear-ripened cheese.</title>
        <authorList>
            <consortium name="US DOE Joint Genome Institute (JGI-PGF)"/>
            <person name="Walter F."/>
            <person name="Albersmeier A."/>
            <person name="Kalinowski J."/>
            <person name="Ruckert C."/>
        </authorList>
    </citation>
    <scope>NUCLEOTIDE SEQUENCE</scope>
    <source>
        <strain evidence="2">CGMCC 1.12698</strain>
    </source>
</reference>
<gene>
    <name evidence="2" type="ORF">GCM10007140_20240</name>
</gene>
<sequence>MKLEEIREKYGNRKYVAASINTVGFLLYVFLETSSFLYLALILMVAYELVSHKLSQNLVLRCFFYIVLGVTTIYVLENYIFVKS</sequence>